<reference evidence="11" key="1">
    <citation type="journal article" date="2020" name="mSystems">
        <title>Genome- and Community-Level Interaction Insights into Carbon Utilization and Element Cycling Functions of Hydrothermarchaeota in Hydrothermal Sediment.</title>
        <authorList>
            <person name="Zhou Z."/>
            <person name="Liu Y."/>
            <person name="Xu W."/>
            <person name="Pan J."/>
            <person name="Luo Z.H."/>
            <person name="Li M."/>
        </authorList>
    </citation>
    <scope>NUCLEOTIDE SEQUENCE [LARGE SCALE GENOMIC DNA]</scope>
    <source>
        <strain evidence="11">SpSt-62</strain>
        <strain evidence="10">SpSt-97</strain>
    </source>
</reference>
<evidence type="ECO:0000313" key="11">
    <source>
        <dbReference type="EMBL" id="HGU59040.1"/>
    </source>
</evidence>
<gene>
    <name evidence="11" type="ORF">ENT89_02345</name>
    <name evidence="10" type="ORF">ENX77_01345</name>
</gene>
<dbReference type="Pfam" id="PF00004">
    <property type="entry name" value="AAA"/>
    <property type="match status" value="1"/>
</dbReference>
<feature type="domain" description="Hint" evidence="8">
    <location>
        <begin position="74"/>
        <end position="189"/>
    </location>
</feature>
<dbReference type="GO" id="GO:0005663">
    <property type="term" value="C:DNA replication factor C complex"/>
    <property type="evidence" value="ECO:0007669"/>
    <property type="project" value="TreeGrafter"/>
</dbReference>
<dbReference type="GO" id="GO:0005524">
    <property type="term" value="F:ATP binding"/>
    <property type="evidence" value="ECO:0007669"/>
    <property type="project" value="UniProtKB-KW"/>
</dbReference>
<dbReference type="GO" id="GO:0003677">
    <property type="term" value="F:DNA binding"/>
    <property type="evidence" value="ECO:0007669"/>
    <property type="project" value="InterPro"/>
</dbReference>
<evidence type="ECO:0000259" key="9">
    <source>
        <dbReference type="SMART" id="SM00382"/>
    </source>
</evidence>
<dbReference type="Pfam" id="PF13177">
    <property type="entry name" value="DNA_pol3_delta2"/>
    <property type="match status" value="1"/>
</dbReference>
<evidence type="ECO:0000256" key="1">
    <source>
        <dbReference type="ARBA" id="ARBA00009668"/>
    </source>
</evidence>
<dbReference type="InterPro" id="IPR013748">
    <property type="entry name" value="Rep_factorC_C"/>
</dbReference>
<dbReference type="SMART" id="SM00306">
    <property type="entry name" value="HintN"/>
    <property type="match status" value="1"/>
</dbReference>
<dbReference type="FunFam" id="1.20.272.10:FF:000029">
    <property type="entry name" value="Replication factor C small subunit"/>
    <property type="match status" value="1"/>
</dbReference>
<dbReference type="CDD" id="cd00009">
    <property type="entry name" value="AAA"/>
    <property type="match status" value="2"/>
</dbReference>
<dbReference type="NCBIfam" id="TIGR01445">
    <property type="entry name" value="intein_Nterm"/>
    <property type="match status" value="1"/>
</dbReference>
<keyword evidence="5" id="KW-0067">ATP-binding</keyword>
<dbReference type="InterPro" id="IPR027417">
    <property type="entry name" value="P-loop_NTPase"/>
</dbReference>
<dbReference type="InterPro" id="IPR030934">
    <property type="entry name" value="Intein_C"/>
</dbReference>
<dbReference type="SUPFAM" id="SSF48019">
    <property type="entry name" value="post-AAA+ oligomerization domain-like"/>
    <property type="match status" value="1"/>
</dbReference>
<dbReference type="InterPro" id="IPR003586">
    <property type="entry name" value="Hint_dom_C"/>
</dbReference>
<dbReference type="InterPro" id="IPR003959">
    <property type="entry name" value="ATPase_AAA_core"/>
</dbReference>
<sequence>MDTEIWVEKYRPKTLDEVVGQDVVIQRLKGYVERKNIPHLLFAGPPGTGKTATAIALARDLFGDVWRDNFIEMNASVSKSTPILVRINGDTMQTTFEELDEIYFKNRTEIYKDVKDLKVLTVNKNYKVVWKDVSKLIRHPARKILKISIENGGTLELTGNHSVMILTERGLKAIKASEIREGSFLLSFGSGNSKLPAEPVLKLIKKLDYPIDGKKGLIKKKTIMEVLDEVKDPEIKETLNKLAFTDLNAIKVEKVELIDYSDFVYDVSVLGNEMFFAGEIPVLLHNSDERGIDVVRHKIKEFARTAPIFAPFKIIFLDEADALTADAQAALRRTMEMFSKTCRFILSCNYISRIIEPIQSRCVVFKFKPVPKEAMMKRLLEICEKEGLEIDEEALEALIYISAGDFRKAINALQGAAALGDKITADLIYQITATAKPEEIEKLIETAMKGNFLEAREFLDRLMIEYGMSGEDIVSQLYREIISSKLDETVKVFLIDKLGEIDFRLTEGAHERLQLSAFLAYLSVIGKKKGK</sequence>
<dbReference type="PROSITE" id="PS50817">
    <property type="entry name" value="INTEIN_N_TER"/>
    <property type="match status" value="1"/>
</dbReference>
<evidence type="ECO:0000313" key="10">
    <source>
        <dbReference type="EMBL" id="HGE65767.1"/>
    </source>
</evidence>
<dbReference type="SMART" id="SM00382">
    <property type="entry name" value="AAA"/>
    <property type="match status" value="1"/>
</dbReference>
<dbReference type="PANTHER" id="PTHR11669:SF20">
    <property type="entry name" value="REPLICATION FACTOR C SUBUNIT 4"/>
    <property type="match status" value="1"/>
</dbReference>
<dbReference type="AlphaFoldDB" id="A0A7C4WDE3"/>
<dbReference type="InterPro" id="IPR047854">
    <property type="entry name" value="RFC_lid"/>
</dbReference>
<dbReference type="Pfam" id="PF08542">
    <property type="entry name" value="Rep_fac_C"/>
    <property type="match status" value="1"/>
</dbReference>
<feature type="domain" description="AAA+ ATPase" evidence="9">
    <location>
        <begin position="36"/>
        <end position="371"/>
    </location>
</feature>
<dbReference type="InterPro" id="IPR006141">
    <property type="entry name" value="Intein_N"/>
</dbReference>
<evidence type="ECO:0000256" key="2">
    <source>
        <dbReference type="ARBA" id="ARBA00014164"/>
    </source>
</evidence>
<dbReference type="SMART" id="SM00305">
    <property type="entry name" value="HintC"/>
    <property type="match status" value="1"/>
</dbReference>
<evidence type="ECO:0000256" key="4">
    <source>
        <dbReference type="ARBA" id="ARBA00022741"/>
    </source>
</evidence>
<proteinExistence type="inferred from homology"/>
<dbReference type="PROSITE" id="PS50818">
    <property type="entry name" value="INTEIN_C_TER"/>
    <property type="match status" value="1"/>
</dbReference>
<feature type="domain" description="Hint" evidence="7">
    <location>
        <begin position="244"/>
        <end position="292"/>
    </location>
</feature>
<dbReference type="Pfam" id="PF25361">
    <property type="entry name" value="AAA_lid_RFC1"/>
    <property type="match status" value="1"/>
</dbReference>
<dbReference type="GO" id="GO:0006261">
    <property type="term" value="P:DNA-templated DNA replication"/>
    <property type="evidence" value="ECO:0007669"/>
    <property type="project" value="TreeGrafter"/>
</dbReference>
<dbReference type="Gene3D" id="1.10.8.60">
    <property type="match status" value="1"/>
</dbReference>
<dbReference type="CDD" id="cd18140">
    <property type="entry name" value="HLD_clamp_RFC"/>
    <property type="match status" value="1"/>
</dbReference>
<accession>A0A7C4WDE3</accession>
<dbReference type="SUPFAM" id="SSF52540">
    <property type="entry name" value="P-loop containing nucleoside triphosphate hydrolases"/>
    <property type="match status" value="1"/>
</dbReference>
<dbReference type="Gene3D" id="3.40.50.300">
    <property type="entry name" value="P-loop containing nucleotide triphosphate hydrolases"/>
    <property type="match status" value="2"/>
</dbReference>
<keyword evidence="3" id="KW-0235">DNA replication</keyword>
<dbReference type="InterPro" id="IPR008921">
    <property type="entry name" value="DNA_pol3_clamp-load_cplx_C"/>
</dbReference>
<protein>
    <recommendedName>
        <fullName evidence="2">Replication factor C small subunit</fullName>
    </recommendedName>
    <alternativeName>
        <fullName evidence="6">Clamp loader small subunit</fullName>
    </alternativeName>
</protein>
<dbReference type="InterPro" id="IPR003593">
    <property type="entry name" value="AAA+_ATPase"/>
</dbReference>
<dbReference type="SUPFAM" id="SSF51294">
    <property type="entry name" value="Hedgehog/intein (Hint) domain"/>
    <property type="match status" value="1"/>
</dbReference>
<dbReference type="InterPro" id="IPR003587">
    <property type="entry name" value="Hint_dom_N"/>
</dbReference>
<dbReference type="InterPro" id="IPR050238">
    <property type="entry name" value="DNA_Rep/Repair_Clamp_Loader"/>
</dbReference>
<dbReference type="InterPro" id="IPR036844">
    <property type="entry name" value="Hint_dom_sf"/>
</dbReference>
<dbReference type="Pfam" id="PF14890">
    <property type="entry name" value="Intein_splicing"/>
    <property type="match status" value="1"/>
</dbReference>
<evidence type="ECO:0000256" key="3">
    <source>
        <dbReference type="ARBA" id="ARBA00022705"/>
    </source>
</evidence>
<dbReference type="Gene3D" id="1.20.272.10">
    <property type="match status" value="1"/>
</dbReference>
<comment type="caution">
    <text evidence="11">The sequence shown here is derived from an EMBL/GenBank/DDBJ whole genome shotgun (WGS) entry which is preliminary data.</text>
</comment>
<dbReference type="GO" id="GO:0016539">
    <property type="term" value="P:intein-mediated protein splicing"/>
    <property type="evidence" value="ECO:0007669"/>
    <property type="project" value="InterPro"/>
</dbReference>
<dbReference type="EMBL" id="DTPI01000008">
    <property type="protein sequence ID" value="HGE65767.1"/>
    <property type="molecule type" value="Genomic_DNA"/>
</dbReference>
<evidence type="ECO:0000259" key="7">
    <source>
        <dbReference type="SMART" id="SM00305"/>
    </source>
</evidence>
<name>A0A7C4WDE3_9EURY</name>
<evidence type="ECO:0000259" key="8">
    <source>
        <dbReference type="SMART" id="SM00306"/>
    </source>
</evidence>
<keyword evidence="4" id="KW-0547">Nucleotide-binding</keyword>
<dbReference type="GO" id="GO:0016887">
    <property type="term" value="F:ATP hydrolysis activity"/>
    <property type="evidence" value="ECO:0007669"/>
    <property type="project" value="InterPro"/>
</dbReference>
<evidence type="ECO:0000256" key="5">
    <source>
        <dbReference type="ARBA" id="ARBA00022840"/>
    </source>
</evidence>
<dbReference type="CDD" id="cd00081">
    <property type="entry name" value="Hint"/>
    <property type="match status" value="1"/>
</dbReference>
<dbReference type="EMBL" id="DTAK01000013">
    <property type="protein sequence ID" value="HGU59040.1"/>
    <property type="molecule type" value="Genomic_DNA"/>
</dbReference>
<dbReference type="PANTHER" id="PTHR11669">
    <property type="entry name" value="REPLICATION FACTOR C / DNA POLYMERASE III GAMMA-TAU SUBUNIT"/>
    <property type="match status" value="1"/>
</dbReference>
<dbReference type="NCBIfam" id="NF001679">
    <property type="entry name" value="PRK00440.1"/>
    <property type="match status" value="1"/>
</dbReference>
<evidence type="ECO:0000256" key="6">
    <source>
        <dbReference type="ARBA" id="ARBA00031749"/>
    </source>
</evidence>
<dbReference type="GO" id="GO:0003689">
    <property type="term" value="F:DNA clamp loader activity"/>
    <property type="evidence" value="ECO:0007669"/>
    <property type="project" value="TreeGrafter"/>
</dbReference>
<organism evidence="11">
    <name type="scientific">Geoglobus ahangari</name>
    <dbReference type="NCBI Taxonomy" id="113653"/>
    <lineage>
        <taxon>Archaea</taxon>
        <taxon>Methanobacteriati</taxon>
        <taxon>Methanobacteriota</taxon>
        <taxon>Archaeoglobi</taxon>
        <taxon>Archaeoglobales</taxon>
        <taxon>Archaeoglobaceae</taxon>
        <taxon>Geoglobus</taxon>
    </lineage>
</organism>
<dbReference type="GO" id="GO:0006281">
    <property type="term" value="P:DNA repair"/>
    <property type="evidence" value="ECO:0007669"/>
    <property type="project" value="TreeGrafter"/>
</dbReference>
<comment type="similarity">
    <text evidence="1">Belongs to the activator 1 small subunits family. RfcS subfamily.</text>
</comment>